<organism evidence="1 2">
    <name type="scientific">Edaphobacter modestus</name>
    <dbReference type="NCBI Taxonomy" id="388466"/>
    <lineage>
        <taxon>Bacteria</taxon>
        <taxon>Pseudomonadati</taxon>
        <taxon>Acidobacteriota</taxon>
        <taxon>Terriglobia</taxon>
        <taxon>Terriglobales</taxon>
        <taxon>Acidobacteriaceae</taxon>
        <taxon>Edaphobacter</taxon>
    </lineage>
</organism>
<dbReference type="EMBL" id="SHKW01000003">
    <property type="protein sequence ID" value="RZU35170.1"/>
    <property type="molecule type" value="Genomic_DNA"/>
</dbReference>
<comment type="caution">
    <text evidence="1">The sequence shown here is derived from an EMBL/GenBank/DDBJ whole genome shotgun (WGS) entry which is preliminary data.</text>
</comment>
<accession>A0A4Q7YDL1</accession>
<name>A0A4Q7YDL1_9BACT</name>
<proteinExistence type="predicted"/>
<gene>
    <name evidence="1" type="ORF">BDD14_5926</name>
</gene>
<sequence length="99" mass="10789">MLTIDTCSSADVDRLLGLADQFLDDWAEDAVQGGKPDEDYEQRSTEWKVIRPLLVSAPTMFKGLKEIARIRQSSSDPVAICCAALARTALDGFLIAEGT</sequence>
<dbReference type="AlphaFoldDB" id="A0A4Q7YDL1"/>
<dbReference type="OrthoDB" id="122713at2"/>
<evidence type="ECO:0000313" key="1">
    <source>
        <dbReference type="EMBL" id="RZU35170.1"/>
    </source>
</evidence>
<keyword evidence="2" id="KW-1185">Reference proteome</keyword>
<dbReference type="Proteomes" id="UP000292958">
    <property type="component" value="Unassembled WGS sequence"/>
</dbReference>
<reference evidence="1 2" key="1">
    <citation type="submission" date="2019-02" db="EMBL/GenBank/DDBJ databases">
        <title>Genomic Encyclopedia of Archaeal and Bacterial Type Strains, Phase II (KMG-II): from individual species to whole genera.</title>
        <authorList>
            <person name="Goeker M."/>
        </authorList>
    </citation>
    <scope>NUCLEOTIDE SEQUENCE [LARGE SCALE GENOMIC DNA]</scope>
    <source>
        <strain evidence="1 2">DSM 18101</strain>
    </source>
</reference>
<protein>
    <submittedName>
        <fullName evidence="1">Uncharacterized protein</fullName>
    </submittedName>
</protein>
<dbReference type="RefSeq" id="WP_130424376.1">
    <property type="nucleotide sequence ID" value="NZ_SHKW01000003.1"/>
</dbReference>
<evidence type="ECO:0000313" key="2">
    <source>
        <dbReference type="Proteomes" id="UP000292958"/>
    </source>
</evidence>